<dbReference type="AlphaFoldDB" id="A0A914DBB8"/>
<organism evidence="1 2">
    <name type="scientific">Acrobeloides nanus</name>
    <dbReference type="NCBI Taxonomy" id="290746"/>
    <lineage>
        <taxon>Eukaryota</taxon>
        <taxon>Metazoa</taxon>
        <taxon>Ecdysozoa</taxon>
        <taxon>Nematoda</taxon>
        <taxon>Chromadorea</taxon>
        <taxon>Rhabditida</taxon>
        <taxon>Tylenchina</taxon>
        <taxon>Cephalobomorpha</taxon>
        <taxon>Cephaloboidea</taxon>
        <taxon>Cephalobidae</taxon>
        <taxon>Acrobeloides</taxon>
    </lineage>
</organism>
<sequence>MVFIDFIGAYLVPLFGTAKTTVFFFTIVELDESDEEPLEELLELEPLDDSELEEVVLGEPAFRGMAKPNESSSVGGVG</sequence>
<evidence type="ECO:0000313" key="1">
    <source>
        <dbReference type="Proteomes" id="UP000887540"/>
    </source>
</evidence>
<protein>
    <submittedName>
        <fullName evidence="2">Uncharacterized protein</fullName>
    </submittedName>
</protein>
<dbReference type="WBParaSite" id="ACRNAN_scaffold2283.g26040.t1">
    <property type="protein sequence ID" value="ACRNAN_scaffold2283.g26040.t1"/>
    <property type="gene ID" value="ACRNAN_scaffold2283.g26040"/>
</dbReference>
<reference evidence="2" key="1">
    <citation type="submission" date="2022-11" db="UniProtKB">
        <authorList>
            <consortium name="WormBaseParasite"/>
        </authorList>
    </citation>
    <scope>IDENTIFICATION</scope>
</reference>
<accession>A0A914DBB8</accession>
<proteinExistence type="predicted"/>
<keyword evidence="1" id="KW-1185">Reference proteome</keyword>
<dbReference type="Proteomes" id="UP000887540">
    <property type="component" value="Unplaced"/>
</dbReference>
<name>A0A914DBB8_9BILA</name>
<evidence type="ECO:0000313" key="2">
    <source>
        <dbReference type="WBParaSite" id="ACRNAN_scaffold2283.g26040.t1"/>
    </source>
</evidence>